<dbReference type="Proteomes" id="UP000094426">
    <property type="component" value="Unassembled WGS sequence"/>
</dbReference>
<gene>
    <name evidence="3" type="ORF">ATY41_05815</name>
</gene>
<comment type="caution">
    <text evidence="3">The sequence shown here is derived from an EMBL/GenBank/DDBJ whole genome shotgun (WGS) entry which is preliminary data.</text>
</comment>
<keyword evidence="1" id="KW-0812">Transmembrane</keyword>
<accession>A0A1E2SI38</accession>
<evidence type="ECO:0000259" key="2">
    <source>
        <dbReference type="Pfam" id="PF12146"/>
    </source>
</evidence>
<dbReference type="SUPFAM" id="SSF53474">
    <property type="entry name" value="alpha/beta-Hydrolases"/>
    <property type="match status" value="1"/>
</dbReference>
<dbReference type="AlphaFoldDB" id="A0A1E2SI38"/>
<dbReference type="OrthoDB" id="8111537at2"/>
<dbReference type="Pfam" id="PF12146">
    <property type="entry name" value="Hydrolase_4"/>
    <property type="match status" value="1"/>
</dbReference>
<reference evidence="3 4" key="1">
    <citation type="submission" date="2015-11" db="EMBL/GenBank/DDBJ databases">
        <authorList>
            <person name="Zhang Y."/>
            <person name="Guo Z."/>
        </authorList>
    </citation>
    <scope>NUCLEOTIDE SEQUENCE [LARGE SCALE GENOMIC DNA]</scope>
    <source>
        <strain evidence="4">gdw1</strain>
    </source>
</reference>
<evidence type="ECO:0000313" key="3">
    <source>
        <dbReference type="EMBL" id="ODA89423.1"/>
    </source>
</evidence>
<dbReference type="InterPro" id="IPR029058">
    <property type="entry name" value="AB_hydrolase_fold"/>
</dbReference>
<keyword evidence="1" id="KW-1133">Transmembrane helix</keyword>
<evidence type="ECO:0000256" key="1">
    <source>
        <dbReference type="SAM" id="Phobius"/>
    </source>
</evidence>
<sequence>MNAIPLVSAGIAVAAVAGVACAGLAYLGRRVVMPRPAKLVDAKVNEAGTHITLPLTPTTQAPGQHGLWHNTGHLRVGSVTRLDEIAGVVEREIVHTTGHGAEMMTRGRWSGHAFGRAEDVHVDVEEVEIPTEDGAAPAWLFPGPENADTWAIHVHGIRTSRFSALRTVPVALQLGMRSLVPSYYGDSDNLGDGDRPCYLGQREWRDVEAALDYAVAHGARRIILFGWSMGGSIALLLSERSRHRALISGIVLASPATDMRATVTGAARDAGLPAPIARLVPVALATPPLSRWSKLSEPIDFDALDWSTPDRLQVPTLTIHSDGDTDIPIALTQRFIDANPDFATLEILEPVPHQLEWNASPERFDRTISSWLHEHKILP</sequence>
<dbReference type="OMA" id="WAIHVHG"/>
<dbReference type="InterPro" id="IPR022742">
    <property type="entry name" value="Hydrolase_4"/>
</dbReference>
<dbReference type="RefSeq" id="WP_011186132.1">
    <property type="nucleotide sequence ID" value="NZ_LNZG01000047.1"/>
</dbReference>
<keyword evidence="1" id="KW-0472">Membrane</keyword>
<feature type="domain" description="Serine aminopeptidase S33" evidence="2">
    <location>
        <begin position="205"/>
        <end position="269"/>
    </location>
</feature>
<evidence type="ECO:0000313" key="4">
    <source>
        <dbReference type="Proteomes" id="UP000094426"/>
    </source>
</evidence>
<dbReference type="EMBL" id="LNZG01000047">
    <property type="protein sequence ID" value="ODA89423.1"/>
    <property type="molecule type" value="Genomic_DNA"/>
</dbReference>
<feature type="transmembrane region" description="Helical" evidence="1">
    <location>
        <begin position="6"/>
        <end position="28"/>
    </location>
</feature>
<protein>
    <recommendedName>
        <fullName evidence="2">Serine aminopeptidase S33 domain-containing protein</fullName>
    </recommendedName>
</protein>
<name>A0A1E2SI38_LEIXY</name>
<organism evidence="3 4">
    <name type="scientific">Leifsonia xyli subsp. xyli</name>
    <dbReference type="NCBI Taxonomy" id="59736"/>
    <lineage>
        <taxon>Bacteria</taxon>
        <taxon>Bacillati</taxon>
        <taxon>Actinomycetota</taxon>
        <taxon>Actinomycetes</taxon>
        <taxon>Micrococcales</taxon>
        <taxon>Microbacteriaceae</taxon>
        <taxon>Leifsonia</taxon>
    </lineage>
</organism>
<proteinExistence type="predicted"/>
<dbReference type="Gene3D" id="3.40.50.1820">
    <property type="entry name" value="alpha/beta hydrolase"/>
    <property type="match status" value="1"/>
</dbReference>